<dbReference type="EMBL" id="JPKZ01002090">
    <property type="protein sequence ID" value="KHN78482.1"/>
    <property type="molecule type" value="Genomic_DNA"/>
</dbReference>
<keyword evidence="2" id="KW-1185">Reference proteome</keyword>
<dbReference type="Proteomes" id="UP000031036">
    <property type="component" value="Unassembled WGS sequence"/>
</dbReference>
<proteinExistence type="predicted"/>
<accession>A0A0B2VAJ6</accession>
<organism evidence="1 2">
    <name type="scientific">Toxocara canis</name>
    <name type="common">Canine roundworm</name>
    <dbReference type="NCBI Taxonomy" id="6265"/>
    <lineage>
        <taxon>Eukaryota</taxon>
        <taxon>Metazoa</taxon>
        <taxon>Ecdysozoa</taxon>
        <taxon>Nematoda</taxon>
        <taxon>Chromadorea</taxon>
        <taxon>Rhabditida</taxon>
        <taxon>Spirurina</taxon>
        <taxon>Ascaridomorpha</taxon>
        <taxon>Ascaridoidea</taxon>
        <taxon>Toxocaridae</taxon>
        <taxon>Toxocara</taxon>
    </lineage>
</organism>
<comment type="caution">
    <text evidence="1">The sequence shown here is derived from an EMBL/GenBank/DDBJ whole genome shotgun (WGS) entry which is preliminary data.</text>
</comment>
<name>A0A0B2VAJ6_TOXCA</name>
<evidence type="ECO:0000313" key="1">
    <source>
        <dbReference type="EMBL" id="KHN78482.1"/>
    </source>
</evidence>
<reference evidence="1 2" key="1">
    <citation type="submission" date="2014-11" db="EMBL/GenBank/DDBJ databases">
        <title>Genetic blueprint of the zoonotic pathogen Toxocara canis.</title>
        <authorList>
            <person name="Zhu X.-Q."/>
            <person name="Korhonen P.K."/>
            <person name="Cai H."/>
            <person name="Young N.D."/>
            <person name="Nejsum P."/>
            <person name="von Samson-Himmelstjerna G."/>
            <person name="Boag P.R."/>
            <person name="Tan P."/>
            <person name="Li Q."/>
            <person name="Min J."/>
            <person name="Yang Y."/>
            <person name="Wang X."/>
            <person name="Fang X."/>
            <person name="Hall R.S."/>
            <person name="Hofmann A."/>
            <person name="Sternberg P.W."/>
            <person name="Jex A.R."/>
            <person name="Gasser R.B."/>
        </authorList>
    </citation>
    <scope>NUCLEOTIDE SEQUENCE [LARGE SCALE GENOMIC DNA]</scope>
    <source>
        <strain evidence="1">PN_DK_2014</strain>
    </source>
</reference>
<protein>
    <submittedName>
        <fullName evidence="1">Uncharacterized protein</fullName>
    </submittedName>
</protein>
<dbReference type="AlphaFoldDB" id="A0A0B2VAJ6"/>
<evidence type="ECO:0000313" key="2">
    <source>
        <dbReference type="Proteomes" id="UP000031036"/>
    </source>
</evidence>
<gene>
    <name evidence="1" type="ORF">Tcan_09882</name>
</gene>
<sequence length="94" mass="10471">MWDVIPLQARGTVRHAKASMSLSKESVDDKCERVEPRSHLTYLEPFGCWQSMDCIAACRMSLNETHSCDCKDSNARGADRGANRSLVEAQVAQL</sequence>